<dbReference type="InterPro" id="IPR001387">
    <property type="entry name" value="Cro/C1-type_HTH"/>
</dbReference>
<dbReference type="InterPro" id="IPR039418">
    <property type="entry name" value="LexA-like"/>
</dbReference>
<evidence type="ECO:0000313" key="5">
    <source>
        <dbReference type="EMBL" id="MBB3953417.1"/>
    </source>
</evidence>
<dbReference type="CDD" id="cd06529">
    <property type="entry name" value="S24_LexA-like"/>
    <property type="match status" value="1"/>
</dbReference>
<dbReference type="PROSITE" id="PS50943">
    <property type="entry name" value="HTH_CROC1"/>
    <property type="match status" value="1"/>
</dbReference>
<evidence type="ECO:0000313" key="6">
    <source>
        <dbReference type="Proteomes" id="UP000548867"/>
    </source>
</evidence>
<feature type="domain" description="HTH cro/C1-type" evidence="4">
    <location>
        <begin position="19"/>
        <end position="72"/>
    </location>
</feature>
<evidence type="ECO:0000256" key="2">
    <source>
        <dbReference type="ARBA" id="ARBA00023125"/>
    </source>
</evidence>
<evidence type="ECO:0000256" key="3">
    <source>
        <dbReference type="ARBA" id="ARBA00023163"/>
    </source>
</evidence>
<dbReference type="Proteomes" id="UP000548867">
    <property type="component" value="Unassembled WGS sequence"/>
</dbReference>
<keyword evidence="6" id="KW-1185">Reference proteome</keyword>
<dbReference type="AlphaFoldDB" id="A0A7W6CCQ1"/>
<dbReference type="PANTHER" id="PTHR40661:SF3">
    <property type="entry name" value="FELS-1 PROPHAGE TRANSCRIPTIONAL REGULATOR"/>
    <property type="match status" value="1"/>
</dbReference>
<dbReference type="GO" id="GO:0003677">
    <property type="term" value="F:DNA binding"/>
    <property type="evidence" value="ECO:0007669"/>
    <property type="project" value="UniProtKB-KW"/>
</dbReference>
<evidence type="ECO:0000256" key="1">
    <source>
        <dbReference type="ARBA" id="ARBA00023015"/>
    </source>
</evidence>
<dbReference type="Gene3D" id="2.10.109.10">
    <property type="entry name" value="Umud Fragment, subunit A"/>
    <property type="match status" value="1"/>
</dbReference>
<reference evidence="5 6" key="1">
    <citation type="submission" date="2020-08" db="EMBL/GenBank/DDBJ databases">
        <title>Genomic Encyclopedia of Type Strains, Phase IV (KMG-IV): sequencing the most valuable type-strain genomes for metagenomic binning, comparative biology and taxonomic classification.</title>
        <authorList>
            <person name="Goeker M."/>
        </authorList>
    </citation>
    <scope>NUCLEOTIDE SEQUENCE [LARGE SCALE GENOMIC DNA]</scope>
    <source>
        <strain evidence="5 6">DSM 27057</strain>
    </source>
</reference>
<dbReference type="EMBL" id="JACIDX010000001">
    <property type="protein sequence ID" value="MBB3953417.1"/>
    <property type="molecule type" value="Genomic_DNA"/>
</dbReference>
<dbReference type="Pfam" id="PF01381">
    <property type="entry name" value="HTH_3"/>
    <property type="match status" value="1"/>
</dbReference>
<dbReference type="Gene3D" id="1.10.260.40">
    <property type="entry name" value="lambda repressor-like DNA-binding domains"/>
    <property type="match status" value="1"/>
</dbReference>
<keyword evidence="1" id="KW-0805">Transcription regulation</keyword>
<dbReference type="InterPro" id="IPR010982">
    <property type="entry name" value="Lambda_DNA-bd_dom_sf"/>
</dbReference>
<dbReference type="InterPro" id="IPR036286">
    <property type="entry name" value="LexA/Signal_pep-like_sf"/>
</dbReference>
<keyword evidence="2" id="KW-0238">DNA-binding</keyword>
<gene>
    <name evidence="5" type="ORF">GGR38_000329</name>
</gene>
<name>A0A7W6CCQ1_9SPHN</name>
<keyword evidence="3" id="KW-0804">Transcription</keyword>
<protein>
    <submittedName>
        <fullName evidence="5">Phage repressor protein C with HTH and peptisase S24 domain</fullName>
    </submittedName>
</protein>
<comment type="caution">
    <text evidence="5">The sequence shown here is derived from an EMBL/GenBank/DDBJ whole genome shotgun (WGS) entry which is preliminary data.</text>
</comment>
<dbReference type="PANTHER" id="PTHR40661">
    <property type="match status" value="1"/>
</dbReference>
<dbReference type="CDD" id="cd00093">
    <property type="entry name" value="HTH_XRE"/>
    <property type="match status" value="1"/>
</dbReference>
<dbReference type="SMART" id="SM00530">
    <property type="entry name" value="HTH_XRE"/>
    <property type="match status" value="1"/>
</dbReference>
<dbReference type="SUPFAM" id="SSF47413">
    <property type="entry name" value="lambda repressor-like DNA-binding domains"/>
    <property type="match status" value="1"/>
</dbReference>
<dbReference type="SUPFAM" id="SSF51306">
    <property type="entry name" value="LexA/Signal peptidase"/>
    <property type="match status" value="1"/>
</dbReference>
<dbReference type="Pfam" id="PF00717">
    <property type="entry name" value="Peptidase_S24"/>
    <property type="match status" value="1"/>
</dbReference>
<evidence type="ECO:0000259" key="4">
    <source>
        <dbReference type="PROSITE" id="PS50943"/>
    </source>
</evidence>
<sequence>MASYSCFYSSVCVSIGDRINSQLKALNLSQAELARRVGVAQPTINNLINRNKVGTKYLHKIAAELRTTPAYLSGETDDPSEGYVAPPSIEVVAEDLGLVPVREFDLTLGMGASFLDSEPNYKVQHFPREWLRAFTHSPPEDLFFAHAVGDSMQPTMVSGDIVLIDRRQQVVDNADLIWAMTYEGMGMIKRIGPARGGQIEIISDNQSVRSRFVMPEDVHIIGRIVAVVRKM</sequence>
<accession>A0A7W6CCQ1</accession>
<proteinExistence type="predicted"/>
<organism evidence="5 6">
    <name type="scientific">Novosphingobium sediminicola</name>
    <dbReference type="NCBI Taxonomy" id="563162"/>
    <lineage>
        <taxon>Bacteria</taxon>
        <taxon>Pseudomonadati</taxon>
        <taxon>Pseudomonadota</taxon>
        <taxon>Alphaproteobacteria</taxon>
        <taxon>Sphingomonadales</taxon>
        <taxon>Sphingomonadaceae</taxon>
        <taxon>Novosphingobium</taxon>
    </lineage>
</organism>
<dbReference type="InterPro" id="IPR015927">
    <property type="entry name" value="Peptidase_S24_S26A/B/C"/>
</dbReference>